<reference evidence="2" key="1">
    <citation type="submission" date="2022-10" db="EMBL/GenBank/DDBJ databases">
        <title>The complete genomes of actinobacterial strains from the NBC collection.</title>
        <authorList>
            <person name="Joergensen T.S."/>
            <person name="Alvarez Arevalo M."/>
            <person name="Sterndorff E.B."/>
            <person name="Faurdal D."/>
            <person name="Vuksanovic O."/>
            <person name="Mourched A.-S."/>
            <person name="Charusanti P."/>
            <person name="Shaw S."/>
            <person name="Blin K."/>
            <person name="Weber T."/>
        </authorList>
    </citation>
    <scope>NUCLEOTIDE SEQUENCE</scope>
    <source>
        <strain evidence="2">NBC_00254</strain>
    </source>
</reference>
<protein>
    <submittedName>
        <fullName evidence="2">DUF11 domain-containing protein</fullName>
    </submittedName>
</protein>
<dbReference type="Pfam" id="PF01345">
    <property type="entry name" value="DUF11"/>
    <property type="match status" value="1"/>
</dbReference>
<proteinExistence type="predicted"/>
<dbReference type="InterPro" id="IPR001434">
    <property type="entry name" value="OmcB-like_DUF11"/>
</dbReference>
<sequence length="145" mass="14846">MSSAIWSVTEVNPAVDLSVVKSADRTEVTMGQTVTYRVTVANAGLNDATGVAVKDVLPANLAFLSSTPSTGTYAGGTWAVGTLASGATATLVVRAKATAVAETVNTATVGGEELDLDPANDSDSVKVCVQREPFCPFCLFGSTRN</sequence>
<dbReference type="InterPro" id="IPR013783">
    <property type="entry name" value="Ig-like_fold"/>
</dbReference>
<gene>
    <name evidence="2" type="ORF">OG913_30430</name>
</gene>
<feature type="domain" description="DUF11" evidence="1">
    <location>
        <begin position="16"/>
        <end position="127"/>
    </location>
</feature>
<dbReference type="Gene3D" id="2.60.40.10">
    <property type="entry name" value="Immunoglobulins"/>
    <property type="match status" value="1"/>
</dbReference>
<dbReference type="PANTHER" id="PTHR34819:SF3">
    <property type="entry name" value="CELL SURFACE PROTEIN"/>
    <property type="match status" value="1"/>
</dbReference>
<dbReference type="Proteomes" id="UP001432011">
    <property type="component" value="Chromosome"/>
</dbReference>
<dbReference type="RefSeq" id="WP_328708933.1">
    <property type="nucleotide sequence ID" value="NZ_CP108085.1"/>
</dbReference>
<dbReference type="PANTHER" id="PTHR34819">
    <property type="entry name" value="LARGE CYSTEINE-RICH PERIPLASMIC PROTEIN OMCB"/>
    <property type="match status" value="1"/>
</dbReference>
<dbReference type="NCBIfam" id="TIGR01451">
    <property type="entry name" value="B_ant_repeat"/>
    <property type="match status" value="1"/>
</dbReference>
<evidence type="ECO:0000259" key="1">
    <source>
        <dbReference type="Pfam" id="PF01345"/>
    </source>
</evidence>
<dbReference type="InterPro" id="IPR047589">
    <property type="entry name" value="DUF11_rpt"/>
</dbReference>
<organism evidence="2 3">
    <name type="scientific">Microbispora hainanensis</name>
    <dbReference type="NCBI Taxonomy" id="568844"/>
    <lineage>
        <taxon>Bacteria</taxon>
        <taxon>Bacillati</taxon>
        <taxon>Actinomycetota</taxon>
        <taxon>Actinomycetes</taxon>
        <taxon>Streptosporangiales</taxon>
        <taxon>Streptosporangiaceae</taxon>
        <taxon>Microbispora</taxon>
    </lineage>
</organism>
<keyword evidence="3" id="KW-1185">Reference proteome</keyword>
<dbReference type="EMBL" id="CP108085">
    <property type="protein sequence ID" value="WUP73671.1"/>
    <property type="molecule type" value="Genomic_DNA"/>
</dbReference>
<name>A0ABZ1SKZ7_9ACTN</name>
<evidence type="ECO:0000313" key="3">
    <source>
        <dbReference type="Proteomes" id="UP001432011"/>
    </source>
</evidence>
<accession>A0ABZ1SKZ7</accession>
<dbReference type="InterPro" id="IPR051172">
    <property type="entry name" value="Chlamydia_OmcB"/>
</dbReference>
<evidence type="ECO:0000313" key="2">
    <source>
        <dbReference type="EMBL" id="WUP73671.1"/>
    </source>
</evidence>